<accession>A0A8J3CY68</accession>
<reference evidence="1" key="1">
    <citation type="journal article" date="2014" name="Int. J. Syst. Evol. Microbiol.">
        <title>Complete genome sequence of Corynebacterium casei LMG S-19264T (=DSM 44701T), isolated from a smear-ripened cheese.</title>
        <authorList>
            <consortium name="US DOE Joint Genome Institute (JGI-PGF)"/>
            <person name="Walter F."/>
            <person name="Albersmeier A."/>
            <person name="Kalinowski J."/>
            <person name="Ruckert C."/>
        </authorList>
    </citation>
    <scope>NUCLEOTIDE SEQUENCE</scope>
    <source>
        <strain evidence="1">KCTC 23224</strain>
    </source>
</reference>
<proteinExistence type="predicted"/>
<dbReference type="Proteomes" id="UP000642809">
    <property type="component" value="Unassembled WGS sequence"/>
</dbReference>
<comment type="caution">
    <text evidence="1">The sequence shown here is derived from an EMBL/GenBank/DDBJ whole genome shotgun (WGS) entry which is preliminary data.</text>
</comment>
<dbReference type="EMBL" id="BMYF01000014">
    <property type="protein sequence ID" value="GHB41657.1"/>
    <property type="molecule type" value="Genomic_DNA"/>
</dbReference>
<organism evidence="1 2">
    <name type="scientific">Mongoliitalea lutea</name>
    <dbReference type="NCBI Taxonomy" id="849756"/>
    <lineage>
        <taxon>Bacteria</taxon>
        <taxon>Pseudomonadati</taxon>
        <taxon>Bacteroidota</taxon>
        <taxon>Cytophagia</taxon>
        <taxon>Cytophagales</taxon>
        <taxon>Cyclobacteriaceae</taxon>
        <taxon>Mongoliitalea</taxon>
    </lineage>
</organism>
<keyword evidence="2" id="KW-1185">Reference proteome</keyword>
<dbReference type="AlphaFoldDB" id="A0A8J3CY68"/>
<protein>
    <submittedName>
        <fullName evidence="1">Uncharacterized protein</fullName>
    </submittedName>
</protein>
<gene>
    <name evidence="1" type="ORF">GCM10008106_23290</name>
</gene>
<dbReference type="RefSeq" id="WP_189582577.1">
    <property type="nucleotide sequence ID" value="NZ_BMYF01000014.1"/>
</dbReference>
<sequence length="313" mass="36846">MKLVKIYANKNFKNIEFEPEFNVVIATIFEKQKKKDTHNLGKTSLIHVINFILLGSFNKKIFGNKIFNGVAFYGELALNNGSYLIIKREIDTNTKISFKINDTKTKGFLIPKNWDDENLAFDKARKKLNEHLGFDVVPSYDYRKSITYFLRTQQDYLDVYKLDKFKGKHIDWKPFVFELLGYDSNLIIKKLSLEEDIDKKKEIIRILKDEARINVNDRDKLAGLLDIKELEVNEAKSTIDKFNFFQQDQYINKELIESLDNQIQILSTDRYRIAYDIDKIEKSLANISEQINIEELQKLHNEAQLLFPVELKK</sequence>
<name>A0A8J3CY68_9BACT</name>
<reference evidence="1" key="2">
    <citation type="submission" date="2020-09" db="EMBL/GenBank/DDBJ databases">
        <authorList>
            <person name="Sun Q."/>
            <person name="Kim S."/>
        </authorList>
    </citation>
    <scope>NUCLEOTIDE SEQUENCE</scope>
    <source>
        <strain evidence="1">KCTC 23224</strain>
    </source>
</reference>
<evidence type="ECO:0000313" key="2">
    <source>
        <dbReference type="Proteomes" id="UP000642809"/>
    </source>
</evidence>
<evidence type="ECO:0000313" key="1">
    <source>
        <dbReference type="EMBL" id="GHB41657.1"/>
    </source>
</evidence>